<evidence type="ECO:0000313" key="1">
    <source>
        <dbReference type="EMBL" id="KAH3678447.1"/>
    </source>
</evidence>
<gene>
    <name evidence="1" type="ORF">WICMUC_001464</name>
</gene>
<protein>
    <submittedName>
        <fullName evidence="1">Uncharacterized protein</fullName>
    </submittedName>
</protein>
<keyword evidence="2" id="KW-1185">Reference proteome</keyword>
<reference evidence="1" key="2">
    <citation type="submission" date="2021-01" db="EMBL/GenBank/DDBJ databases">
        <authorList>
            <person name="Schikora-Tamarit M.A."/>
        </authorList>
    </citation>
    <scope>NUCLEOTIDE SEQUENCE</scope>
    <source>
        <strain evidence="1">CBS6341</strain>
    </source>
</reference>
<sequence length="102" mass="11243">MFPSINGNQWAIQAQPEPWIPANLVLVKPINFSTEPYCELMAFNNSPVGNSPPPWETGAKFFQNKAWFLKPPPWNLICCSNSTVFKTSPLAVASSCCSIAVL</sequence>
<name>A0A9P8PVN6_9ASCO</name>
<comment type="caution">
    <text evidence="1">The sequence shown here is derived from an EMBL/GenBank/DDBJ whole genome shotgun (WGS) entry which is preliminary data.</text>
</comment>
<proteinExistence type="predicted"/>
<dbReference type="Proteomes" id="UP000769528">
    <property type="component" value="Unassembled WGS sequence"/>
</dbReference>
<organism evidence="1 2">
    <name type="scientific">Wickerhamomyces mucosus</name>
    <dbReference type="NCBI Taxonomy" id="1378264"/>
    <lineage>
        <taxon>Eukaryota</taxon>
        <taxon>Fungi</taxon>
        <taxon>Dikarya</taxon>
        <taxon>Ascomycota</taxon>
        <taxon>Saccharomycotina</taxon>
        <taxon>Saccharomycetes</taxon>
        <taxon>Phaffomycetales</taxon>
        <taxon>Wickerhamomycetaceae</taxon>
        <taxon>Wickerhamomyces</taxon>
    </lineage>
</organism>
<dbReference type="EMBL" id="JAEUBF010000443">
    <property type="protein sequence ID" value="KAH3678447.1"/>
    <property type="molecule type" value="Genomic_DNA"/>
</dbReference>
<evidence type="ECO:0000313" key="2">
    <source>
        <dbReference type="Proteomes" id="UP000769528"/>
    </source>
</evidence>
<reference evidence="1" key="1">
    <citation type="journal article" date="2021" name="Open Biol.">
        <title>Shared evolutionary footprints suggest mitochondrial oxidative damage underlies multiple complex I losses in fungi.</title>
        <authorList>
            <person name="Schikora-Tamarit M.A."/>
            <person name="Marcet-Houben M."/>
            <person name="Nosek J."/>
            <person name="Gabaldon T."/>
        </authorList>
    </citation>
    <scope>NUCLEOTIDE SEQUENCE</scope>
    <source>
        <strain evidence="1">CBS6341</strain>
    </source>
</reference>
<accession>A0A9P8PVN6</accession>
<dbReference type="AlphaFoldDB" id="A0A9P8PVN6"/>